<feature type="transmembrane region" description="Helical" evidence="1">
    <location>
        <begin position="414"/>
        <end position="435"/>
    </location>
</feature>
<proteinExistence type="predicted"/>
<dbReference type="EMBL" id="CP145316">
    <property type="protein sequence ID" value="XAM19132.1"/>
    <property type="molecule type" value="Genomic_DNA"/>
</dbReference>
<feature type="transmembrane region" description="Helical" evidence="1">
    <location>
        <begin position="357"/>
        <end position="379"/>
    </location>
</feature>
<feature type="transmembrane region" description="Helical" evidence="1">
    <location>
        <begin position="94"/>
        <end position="117"/>
    </location>
</feature>
<gene>
    <name evidence="2" type="ORF">V3I05_08915</name>
</gene>
<evidence type="ECO:0000256" key="1">
    <source>
        <dbReference type="SAM" id="Phobius"/>
    </source>
</evidence>
<evidence type="ECO:0000313" key="2">
    <source>
        <dbReference type="EMBL" id="XAM19132.1"/>
    </source>
</evidence>
<organism evidence="2 3">
    <name type="scientific">Helicobacter mastomyrinus</name>
    <dbReference type="NCBI Taxonomy" id="287948"/>
    <lineage>
        <taxon>Bacteria</taxon>
        <taxon>Pseudomonadati</taxon>
        <taxon>Campylobacterota</taxon>
        <taxon>Epsilonproteobacteria</taxon>
        <taxon>Campylobacterales</taxon>
        <taxon>Helicobacteraceae</taxon>
        <taxon>Helicobacter</taxon>
    </lineage>
</organism>
<feature type="transmembrane region" description="Helical" evidence="1">
    <location>
        <begin position="326"/>
        <end position="345"/>
    </location>
</feature>
<dbReference type="Pfam" id="PF19528">
    <property type="entry name" value="DUF6056"/>
    <property type="match status" value="1"/>
</dbReference>
<feature type="transmembrane region" description="Helical" evidence="1">
    <location>
        <begin position="296"/>
        <end position="314"/>
    </location>
</feature>
<name>A0ABZ3F7G8_9HELI</name>
<keyword evidence="3" id="KW-1185">Reference proteome</keyword>
<keyword evidence="1" id="KW-0812">Transmembrane</keyword>
<feature type="transmembrane region" description="Helical" evidence="1">
    <location>
        <begin position="385"/>
        <end position="402"/>
    </location>
</feature>
<dbReference type="RefSeq" id="WP_343354258.1">
    <property type="nucleotide sequence ID" value="NZ_CP145316.1"/>
</dbReference>
<feature type="transmembrane region" description="Helical" evidence="1">
    <location>
        <begin position="52"/>
        <end position="82"/>
    </location>
</feature>
<reference evidence="2 3" key="1">
    <citation type="submission" date="2024-02" db="EMBL/GenBank/DDBJ databases">
        <title>Genome and pathogenicity analysis of Helicobacter mastomyrinus isolated from mice.</title>
        <authorList>
            <person name="Zhu L."/>
        </authorList>
    </citation>
    <scope>NUCLEOTIDE SEQUENCE [LARGE SCALE GENOMIC DNA]</scope>
    <source>
        <strain evidence="2 3">Hm-17</strain>
    </source>
</reference>
<keyword evidence="1" id="KW-0472">Membrane</keyword>
<sequence>MLYFCVFSGFLLALNALFPTQSDDLGVAAEGLKGAWRSYMNWNGRIFEMLRVAYIGAIAPSAYFVILNTFVAVAFIFGFFIFIFARLPQSFDDVVILSVLLLIVMYCSAFGSIFLWAAGSLNYLWAYCALVYSFIPYRLFWARYMACESLSKDSSISKELLKALALMLLCFIAGMGSEMVGITALVVHIGFFIYALYKCVRLPLWYYVGFVALGLGWLALYLSPGHAARIAVWWDLLGRNSIYTLGDILSMSLGEQITHLSKTYRAFFSLTPYMLCIPLALVLFERYRAGMKIYKIILVVIGCAVFLPVVKNHIRLFPFFETYDYVGILYFAFLLGFYVCMIYFYHKQGKADMQALFVKLLSAFVVYILLVGTTIQVGIPSRARLAYVLVMAVMVIFTYQQFMRMLSSARLIRGIQVALIAITCVYGAYVLGAYIDGRLKWNAMLDSIATQKREGKDEVIVKASTFTSFYAQYSDWGNPGDNPNEWPNTTYAHYFGVKAFRVE</sequence>
<dbReference type="InterPro" id="IPR045691">
    <property type="entry name" value="DUF6056"/>
</dbReference>
<feature type="transmembrane region" description="Helical" evidence="1">
    <location>
        <begin position="160"/>
        <end position="176"/>
    </location>
</feature>
<evidence type="ECO:0000313" key="3">
    <source>
        <dbReference type="Proteomes" id="UP001434737"/>
    </source>
</evidence>
<dbReference type="Proteomes" id="UP001434737">
    <property type="component" value="Chromosome"/>
</dbReference>
<feature type="transmembrane region" description="Helical" evidence="1">
    <location>
        <begin position="123"/>
        <end position="140"/>
    </location>
</feature>
<protein>
    <submittedName>
        <fullName evidence="2">DUF6056 family protein</fullName>
    </submittedName>
</protein>
<accession>A0ABZ3F7G8</accession>
<keyword evidence="1" id="KW-1133">Transmembrane helix</keyword>
<feature type="transmembrane region" description="Helical" evidence="1">
    <location>
        <begin position="266"/>
        <end position="284"/>
    </location>
</feature>
<feature type="transmembrane region" description="Helical" evidence="1">
    <location>
        <begin position="204"/>
        <end position="223"/>
    </location>
</feature>